<keyword evidence="1" id="KW-0472">Membrane</keyword>
<sequence length="158" mass="17565">MSENTSNIYEAPAANLTKNNESGDKPVLNFDRFSAWGVFFLAAITFGIYGVYWLISRTNKANTLATKQISQGLIYGYLALYVVNLILSFTGALPVLSIIISLASIVVGLIFIFSLRSSISELINRGSSEPVRLNGVLTFFFNVIYFQYKINEAIDQQK</sequence>
<keyword evidence="1" id="KW-0812">Transmembrane</keyword>
<reference evidence="3" key="1">
    <citation type="submission" date="2020-04" db="EMBL/GenBank/DDBJ databases">
        <title>Genome Sequencing for Pseudoaltermonas arctica.</title>
        <authorList>
            <person name="Elkins N.S."/>
        </authorList>
    </citation>
    <scope>NUCLEOTIDE SEQUENCE [LARGE SCALE GENOMIC DNA]</scope>
    <source>
        <strain evidence="3">NEC-BIFX-2020_0012</strain>
    </source>
</reference>
<dbReference type="InterPro" id="IPR025328">
    <property type="entry name" value="DUF4234"/>
</dbReference>
<organism evidence="3 4">
    <name type="scientific">Pseudoalteromonas arctica</name>
    <dbReference type="NCBI Taxonomy" id="394751"/>
    <lineage>
        <taxon>Bacteria</taxon>
        <taxon>Pseudomonadati</taxon>
        <taxon>Pseudomonadota</taxon>
        <taxon>Gammaproteobacteria</taxon>
        <taxon>Alteromonadales</taxon>
        <taxon>Pseudoalteromonadaceae</taxon>
        <taxon>Pseudoalteromonas</taxon>
    </lineage>
</organism>
<feature type="transmembrane region" description="Helical" evidence="1">
    <location>
        <begin position="98"/>
        <end position="119"/>
    </location>
</feature>
<feature type="transmembrane region" description="Helical" evidence="1">
    <location>
        <begin position="33"/>
        <end position="54"/>
    </location>
</feature>
<accession>A0A7Y0DSG8</accession>
<proteinExistence type="predicted"/>
<dbReference type="AlphaFoldDB" id="A0A7Y0DSG8"/>
<evidence type="ECO:0000313" key="3">
    <source>
        <dbReference type="EMBL" id="NMM40832.1"/>
    </source>
</evidence>
<comment type="caution">
    <text evidence="3">The sequence shown here is derived from an EMBL/GenBank/DDBJ whole genome shotgun (WGS) entry which is preliminary data.</text>
</comment>
<dbReference type="RefSeq" id="WP_169019878.1">
    <property type="nucleotide sequence ID" value="NZ_JABBMT010000009.1"/>
</dbReference>
<dbReference type="Pfam" id="PF14018">
    <property type="entry name" value="DUF4234"/>
    <property type="match status" value="1"/>
</dbReference>
<keyword evidence="4" id="KW-1185">Reference proteome</keyword>
<dbReference type="EMBL" id="JABBMT010000009">
    <property type="protein sequence ID" value="NMM40832.1"/>
    <property type="molecule type" value="Genomic_DNA"/>
</dbReference>
<feature type="domain" description="DUF4234" evidence="2">
    <location>
        <begin position="34"/>
        <end position="155"/>
    </location>
</feature>
<gene>
    <name evidence="3" type="ORF">HHO47_08340</name>
</gene>
<keyword evidence="1" id="KW-1133">Transmembrane helix</keyword>
<name>A0A7Y0DSG8_9GAMM</name>
<dbReference type="Proteomes" id="UP000570493">
    <property type="component" value="Unassembled WGS sequence"/>
</dbReference>
<protein>
    <submittedName>
        <fullName evidence="3">DUF4234 domain-containing protein</fullName>
    </submittedName>
</protein>
<evidence type="ECO:0000259" key="2">
    <source>
        <dbReference type="Pfam" id="PF14018"/>
    </source>
</evidence>
<evidence type="ECO:0000256" key="1">
    <source>
        <dbReference type="SAM" id="Phobius"/>
    </source>
</evidence>
<evidence type="ECO:0000313" key="4">
    <source>
        <dbReference type="Proteomes" id="UP000570493"/>
    </source>
</evidence>
<feature type="transmembrane region" description="Helical" evidence="1">
    <location>
        <begin position="74"/>
        <end position="92"/>
    </location>
</feature>